<dbReference type="Proteomes" id="UP000184139">
    <property type="component" value="Unassembled WGS sequence"/>
</dbReference>
<keyword evidence="3" id="KW-1185">Reference proteome</keyword>
<gene>
    <name evidence="2" type="ORF">SAMN02745124_00581</name>
</gene>
<dbReference type="InterPro" id="IPR007160">
    <property type="entry name" value="DUF362"/>
</dbReference>
<dbReference type="Pfam" id="PF04015">
    <property type="entry name" value="DUF362"/>
    <property type="match status" value="1"/>
</dbReference>
<accession>A0A1M5T3D3</accession>
<sequence>MAELIPVLLGRCAAYEKRGLHEFLDRCAPLCRLPATLAGTTVLLKPNLVSALAPPLACTDRRFLRAVAEWFLDRGARLVIGDSPSFGSAAQVMQRQGISSLLGDLDLRVVELRTPRPVRLAHGVAIAVAEEALACDLLVNLPKIKAHTQMHVTLAVKNIFGIVCGMRKALAHMKNGPSHQRFADLILDLLALLPEHVTLVDGIEVMHRRGPARGDRLHLGCLAAGRNPIAVDYGLIDALELTAERCPICAAARKRGLTGSDPAALAFPFEAPTAFHGSGFVAPIHLAPVPFNPLRFLVNALRRVIGGMSR</sequence>
<evidence type="ECO:0000313" key="2">
    <source>
        <dbReference type="EMBL" id="SHH45279.1"/>
    </source>
</evidence>
<evidence type="ECO:0000313" key="3">
    <source>
        <dbReference type="Proteomes" id="UP000184139"/>
    </source>
</evidence>
<dbReference type="EMBL" id="FQXS01000002">
    <property type="protein sequence ID" value="SHH45279.1"/>
    <property type="molecule type" value="Genomic_DNA"/>
</dbReference>
<evidence type="ECO:0000259" key="1">
    <source>
        <dbReference type="Pfam" id="PF04015"/>
    </source>
</evidence>
<name>A0A1M5T3D3_9BACT</name>
<dbReference type="AlphaFoldDB" id="A0A1M5T3D3"/>
<dbReference type="STRING" id="1121409.SAMN02745124_00581"/>
<proteinExistence type="predicted"/>
<feature type="domain" description="DUF362" evidence="1">
    <location>
        <begin position="42"/>
        <end position="233"/>
    </location>
</feature>
<dbReference type="RefSeq" id="WP_084540399.1">
    <property type="nucleotide sequence ID" value="NZ_FQXS01000002.1"/>
</dbReference>
<dbReference type="OrthoDB" id="9807879at2"/>
<protein>
    <submittedName>
        <fullName evidence="2">Uncharacterized conserved protein, DUF362 family</fullName>
    </submittedName>
</protein>
<reference evidence="2 3" key="1">
    <citation type="submission" date="2016-11" db="EMBL/GenBank/DDBJ databases">
        <authorList>
            <person name="Jaros S."/>
            <person name="Januszkiewicz K."/>
            <person name="Wedrychowicz H."/>
        </authorList>
    </citation>
    <scope>NUCLEOTIDE SEQUENCE [LARGE SCALE GENOMIC DNA]</scope>
    <source>
        <strain evidence="2 3">DSM 9705</strain>
    </source>
</reference>
<organism evidence="2 3">
    <name type="scientific">Desulfofustis glycolicus DSM 9705</name>
    <dbReference type="NCBI Taxonomy" id="1121409"/>
    <lineage>
        <taxon>Bacteria</taxon>
        <taxon>Pseudomonadati</taxon>
        <taxon>Thermodesulfobacteriota</taxon>
        <taxon>Desulfobulbia</taxon>
        <taxon>Desulfobulbales</taxon>
        <taxon>Desulfocapsaceae</taxon>
        <taxon>Desulfofustis</taxon>
    </lineage>
</organism>